<sequence>MMKYNHAEDLIVTNTGEYVIGNLEIGLWLSELTHIYHAAREKGYEITIASP</sequence>
<keyword evidence="2" id="KW-1185">Reference proteome</keyword>
<evidence type="ECO:0000313" key="2">
    <source>
        <dbReference type="Proteomes" id="UP001597118"/>
    </source>
</evidence>
<name>A0ABW4IFR4_9SPHI</name>
<comment type="caution">
    <text evidence="1">The sequence shown here is derived from an EMBL/GenBank/DDBJ whole genome shotgun (WGS) entry which is preliminary data.</text>
</comment>
<dbReference type="Proteomes" id="UP001597118">
    <property type="component" value="Unassembled WGS sequence"/>
</dbReference>
<proteinExistence type="predicted"/>
<gene>
    <name evidence="1" type="ORF">ACFSAH_17205</name>
</gene>
<dbReference type="EMBL" id="JBHUDG010000049">
    <property type="protein sequence ID" value="MFD1631616.1"/>
    <property type="molecule type" value="Genomic_DNA"/>
</dbReference>
<dbReference type="Gene3D" id="3.40.50.880">
    <property type="match status" value="1"/>
</dbReference>
<dbReference type="RefSeq" id="WP_379663984.1">
    <property type="nucleotide sequence ID" value="NZ_JBHUDG010000049.1"/>
</dbReference>
<accession>A0ABW4IFR4</accession>
<organism evidence="1 2">
    <name type="scientific">Pseudopedobacter beijingensis</name>
    <dbReference type="NCBI Taxonomy" id="1207056"/>
    <lineage>
        <taxon>Bacteria</taxon>
        <taxon>Pseudomonadati</taxon>
        <taxon>Bacteroidota</taxon>
        <taxon>Sphingobacteriia</taxon>
        <taxon>Sphingobacteriales</taxon>
        <taxon>Sphingobacteriaceae</taxon>
        <taxon>Pseudopedobacter</taxon>
    </lineage>
</organism>
<evidence type="ECO:0000313" key="1">
    <source>
        <dbReference type="EMBL" id="MFD1631616.1"/>
    </source>
</evidence>
<dbReference type="InterPro" id="IPR029062">
    <property type="entry name" value="Class_I_gatase-like"/>
</dbReference>
<reference evidence="2" key="1">
    <citation type="journal article" date="2019" name="Int. J. Syst. Evol. Microbiol.">
        <title>The Global Catalogue of Microorganisms (GCM) 10K type strain sequencing project: providing services to taxonomists for standard genome sequencing and annotation.</title>
        <authorList>
            <consortium name="The Broad Institute Genomics Platform"/>
            <consortium name="The Broad Institute Genome Sequencing Center for Infectious Disease"/>
            <person name="Wu L."/>
            <person name="Ma J."/>
        </authorList>
    </citation>
    <scope>NUCLEOTIDE SEQUENCE [LARGE SCALE GENOMIC DNA]</scope>
    <source>
        <strain evidence="2">CCUG 53762</strain>
    </source>
</reference>
<protein>
    <submittedName>
        <fullName evidence="1">Uncharacterized protein</fullName>
    </submittedName>
</protein>